<keyword evidence="10 12" id="KW-0496">Mitochondrion</keyword>
<comment type="similarity">
    <text evidence="2 12">Belongs to the ATPase protein 8 family.</text>
</comment>
<evidence type="ECO:0000256" key="10">
    <source>
        <dbReference type="ARBA" id="ARBA00023128"/>
    </source>
</evidence>
<evidence type="ECO:0000256" key="3">
    <source>
        <dbReference type="ARBA" id="ARBA00011291"/>
    </source>
</evidence>
<comment type="subcellular location">
    <subcellularLocation>
        <location evidence="1 12">Mitochondrion membrane</location>
        <topology evidence="1 12">Single-pass membrane protein</topology>
    </subcellularLocation>
</comment>
<dbReference type="GO" id="GO:0031966">
    <property type="term" value="C:mitochondrial membrane"/>
    <property type="evidence" value="ECO:0007669"/>
    <property type="project" value="UniProtKB-SubCell"/>
</dbReference>
<proteinExistence type="inferred from homology"/>
<dbReference type="GO" id="GO:0015986">
    <property type="term" value="P:proton motive force-driven ATP synthesis"/>
    <property type="evidence" value="ECO:0007669"/>
    <property type="project" value="InterPro"/>
</dbReference>
<keyword evidence="5 12" id="KW-0138">CF(0)</keyword>
<dbReference type="EMBL" id="MG193415">
    <property type="protein sequence ID" value="AXS65543.1"/>
    <property type="molecule type" value="Genomic_DNA"/>
</dbReference>
<keyword evidence="7 12" id="KW-0375">Hydrogen ion transport</keyword>
<protein>
    <recommendedName>
        <fullName evidence="12">ATP synthase complex subunit 8</fullName>
    </recommendedName>
</protein>
<dbReference type="InterPro" id="IPR001421">
    <property type="entry name" value="ATP8_metazoa"/>
</dbReference>
<keyword evidence="4 12" id="KW-0813">Transport</keyword>
<comment type="subunit">
    <text evidence="3">F-type ATPases have 2 components, CF(1) - the catalytic core - and CF(0) - the membrane proton channel.</text>
</comment>
<evidence type="ECO:0000256" key="11">
    <source>
        <dbReference type="ARBA" id="ARBA00023136"/>
    </source>
</evidence>
<gene>
    <name evidence="14" type="primary">atp8</name>
</gene>
<dbReference type="AlphaFoldDB" id="A0A346RHJ6"/>
<geneLocation type="mitochondrion" evidence="14"/>
<evidence type="ECO:0000256" key="4">
    <source>
        <dbReference type="ARBA" id="ARBA00022448"/>
    </source>
</evidence>
<evidence type="ECO:0000256" key="2">
    <source>
        <dbReference type="ARBA" id="ARBA00008892"/>
    </source>
</evidence>
<keyword evidence="8 13" id="KW-1133">Transmembrane helix</keyword>
<feature type="transmembrane region" description="Helical" evidence="13">
    <location>
        <begin position="12"/>
        <end position="31"/>
    </location>
</feature>
<evidence type="ECO:0000256" key="5">
    <source>
        <dbReference type="ARBA" id="ARBA00022547"/>
    </source>
</evidence>
<evidence type="ECO:0000256" key="8">
    <source>
        <dbReference type="ARBA" id="ARBA00022989"/>
    </source>
</evidence>
<keyword evidence="11 13" id="KW-0472">Membrane</keyword>
<dbReference type="Pfam" id="PF00895">
    <property type="entry name" value="ATP-synt_8"/>
    <property type="match status" value="1"/>
</dbReference>
<evidence type="ECO:0000313" key="14">
    <source>
        <dbReference type="EMBL" id="AXS65543.1"/>
    </source>
</evidence>
<evidence type="ECO:0000256" key="6">
    <source>
        <dbReference type="ARBA" id="ARBA00022692"/>
    </source>
</evidence>
<evidence type="ECO:0000256" key="1">
    <source>
        <dbReference type="ARBA" id="ARBA00004304"/>
    </source>
</evidence>
<sequence length="51" mass="6278">MPQMAPLNWLSLMLFFLMILTTFIILNYYIYQYKSITSTMTSYPTRNTWKW</sequence>
<name>A0A346RHJ6_9CUCU</name>
<organism evidence="14">
    <name type="scientific">Tenebrionoidea sp. 18 KM-2017</name>
    <dbReference type="NCBI Taxonomy" id="2219473"/>
    <lineage>
        <taxon>Eukaryota</taxon>
        <taxon>Metazoa</taxon>
        <taxon>Ecdysozoa</taxon>
        <taxon>Arthropoda</taxon>
        <taxon>Hexapoda</taxon>
        <taxon>Insecta</taxon>
        <taxon>Pterygota</taxon>
        <taxon>Neoptera</taxon>
        <taxon>Endopterygota</taxon>
        <taxon>Coleoptera</taxon>
        <taxon>Polyphaga</taxon>
        <taxon>Cucujiformia</taxon>
    </lineage>
</organism>
<evidence type="ECO:0000256" key="7">
    <source>
        <dbReference type="ARBA" id="ARBA00022781"/>
    </source>
</evidence>
<evidence type="ECO:0000256" key="9">
    <source>
        <dbReference type="ARBA" id="ARBA00023065"/>
    </source>
</evidence>
<reference evidence="14" key="1">
    <citation type="journal article" date="2018" name="J. ISSAAS">
        <title>The contribution of mitochondrial metagenomics to large-scale data mining and phylogenetic analysis of Coleoptera.</title>
        <authorList>
            <person name="Miller K."/>
            <person name="Linard B."/>
            <person name="Motyka M."/>
            <person name="Bocek M."/>
            <person name="Vogler A.P."/>
        </authorList>
    </citation>
    <scope>NUCLEOTIDE SEQUENCE</scope>
</reference>
<accession>A0A346RHJ6</accession>
<keyword evidence="6 12" id="KW-0812">Transmembrane</keyword>
<evidence type="ECO:0000256" key="13">
    <source>
        <dbReference type="SAM" id="Phobius"/>
    </source>
</evidence>
<dbReference type="GO" id="GO:0045259">
    <property type="term" value="C:proton-transporting ATP synthase complex"/>
    <property type="evidence" value="ECO:0007669"/>
    <property type="project" value="UniProtKB-KW"/>
</dbReference>
<dbReference type="GO" id="GO:0015078">
    <property type="term" value="F:proton transmembrane transporter activity"/>
    <property type="evidence" value="ECO:0007669"/>
    <property type="project" value="InterPro"/>
</dbReference>
<keyword evidence="9 12" id="KW-0406">Ion transport</keyword>
<evidence type="ECO:0000256" key="12">
    <source>
        <dbReference type="RuleBase" id="RU003661"/>
    </source>
</evidence>